<protein>
    <submittedName>
        <fullName evidence="1">Uncharacterized protein</fullName>
    </submittedName>
</protein>
<evidence type="ECO:0000313" key="2">
    <source>
        <dbReference type="Proteomes" id="UP001174909"/>
    </source>
</evidence>
<keyword evidence="2" id="KW-1185">Reference proteome</keyword>
<evidence type="ECO:0000313" key="1">
    <source>
        <dbReference type="EMBL" id="CAI8042487.1"/>
    </source>
</evidence>
<organism evidence="1 2">
    <name type="scientific">Geodia barretti</name>
    <name type="common">Barrett's horny sponge</name>
    <dbReference type="NCBI Taxonomy" id="519541"/>
    <lineage>
        <taxon>Eukaryota</taxon>
        <taxon>Metazoa</taxon>
        <taxon>Porifera</taxon>
        <taxon>Demospongiae</taxon>
        <taxon>Heteroscleromorpha</taxon>
        <taxon>Tetractinellida</taxon>
        <taxon>Astrophorina</taxon>
        <taxon>Geodiidae</taxon>
        <taxon>Geodia</taxon>
    </lineage>
</organism>
<dbReference type="EMBL" id="CASHTH010003270">
    <property type="protein sequence ID" value="CAI8042487.1"/>
    <property type="molecule type" value="Genomic_DNA"/>
</dbReference>
<reference evidence="1" key="1">
    <citation type="submission" date="2023-03" db="EMBL/GenBank/DDBJ databases">
        <authorList>
            <person name="Steffen K."/>
            <person name="Cardenas P."/>
        </authorList>
    </citation>
    <scope>NUCLEOTIDE SEQUENCE</scope>
</reference>
<dbReference type="AlphaFoldDB" id="A0AA35T824"/>
<accession>A0AA35T824</accession>
<gene>
    <name evidence="1" type="ORF">GBAR_LOCUS23578</name>
</gene>
<comment type="caution">
    <text evidence="1">The sequence shown here is derived from an EMBL/GenBank/DDBJ whole genome shotgun (WGS) entry which is preliminary data.</text>
</comment>
<dbReference type="Proteomes" id="UP001174909">
    <property type="component" value="Unassembled WGS sequence"/>
</dbReference>
<name>A0AA35T824_GEOBA</name>
<sequence>MIFSDDILIIITTCHYRESITYIILDYWSRHNCHRNNILRTHQSRESTDH</sequence>
<proteinExistence type="predicted"/>